<dbReference type="Proteomes" id="UP000503447">
    <property type="component" value="Chromosome"/>
</dbReference>
<proteinExistence type="predicted"/>
<protein>
    <submittedName>
        <fullName evidence="1">Uncharacterized protein</fullName>
    </submittedName>
</protein>
<dbReference type="AlphaFoldDB" id="A0A6M5YLL1"/>
<evidence type="ECO:0000313" key="1">
    <source>
        <dbReference type="EMBL" id="QJW94805.1"/>
    </source>
</evidence>
<keyword evidence="2" id="KW-1185">Reference proteome</keyword>
<evidence type="ECO:0000313" key="2">
    <source>
        <dbReference type="Proteomes" id="UP000503447"/>
    </source>
</evidence>
<accession>A0A6M5YLL1</accession>
<organism evidence="1 2">
    <name type="scientific">Frigoriglobus tundricola</name>
    <dbReference type="NCBI Taxonomy" id="2774151"/>
    <lineage>
        <taxon>Bacteria</taxon>
        <taxon>Pseudomonadati</taxon>
        <taxon>Planctomycetota</taxon>
        <taxon>Planctomycetia</taxon>
        <taxon>Gemmatales</taxon>
        <taxon>Gemmataceae</taxon>
        <taxon>Frigoriglobus</taxon>
    </lineage>
</organism>
<dbReference type="KEGG" id="ftj:FTUN_2328"/>
<sequence length="120" mass="12978">MDRTQFTLQAKRNEVLAAYLDEVAQGATASGHRAAGAGLLIGVAAYALYRLVRNYFDHQKGLQEAELRQLLLQEVDNLVQKGWDKDKALAAVLEVSKAVTALSPDDPVIQAGMTIIKGGQ</sequence>
<name>A0A6M5YLL1_9BACT</name>
<gene>
    <name evidence="1" type="ORF">FTUN_2328</name>
</gene>
<dbReference type="EMBL" id="CP053452">
    <property type="protein sequence ID" value="QJW94805.1"/>
    <property type="molecule type" value="Genomic_DNA"/>
</dbReference>
<dbReference type="RefSeq" id="WP_171470722.1">
    <property type="nucleotide sequence ID" value="NZ_CP053452.2"/>
</dbReference>
<reference evidence="2" key="1">
    <citation type="submission" date="2020-05" db="EMBL/GenBank/DDBJ databases">
        <title>Frigoriglobus tundricola gen. nov., sp. nov., a psychrotolerant cellulolytic planctomycete of the family Gemmataceae with two divergent copies of 16S rRNA gene.</title>
        <authorList>
            <person name="Kulichevskaya I.S."/>
            <person name="Ivanova A.A."/>
            <person name="Naumoff D.G."/>
            <person name="Beletsky A.V."/>
            <person name="Rijpstra W.I.C."/>
            <person name="Sinninghe Damste J.S."/>
            <person name="Mardanov A.V."/>
            <person name="Ravin N.V."/>
            <person name="Dedysh S.N."/>
        </authorList>
    </citation>
    <scope>NUCLEOTIDE SEQUENCE [LARGE SCALE GENOMIC DNA]</scope>
    <source>
        <strain evidence="2">PL17</strain>
    </source>
</reference>